<dbReference type="Gene3D" id="1.20.1530.20">
    <property type="match status" value="1"/>
</dbReference>
<organism evidence="12 13">
    <name type="scientific">Paludibaculum fermentans</name>
    <dbReference type="NCBI Taxonomy" id="1473598"/>
    <lineage>
        <taxon>Bacteria</taxon>
        <taxon>Pseudomonadati</taxon>
        <taxon>Acidobacteriota</taxon>
        <taxon>Terriglobia</taxon>
        <taxon>Bryobacterales</taxon>
        <taxon>Bryobacteraceae</taxon>
        <taxon>Paludibaculum</taxon>
    </lineage>
</organism>
<feature type="transmembrane region" description="Helical" evidence="10">
    <location>
        <begin position="44"/>
        <end position="63"/>
    </location>
</feature>
<dbReference type="RefSeq" id="WP_194453105.1">
    <property type="nucleotide sequence ID" value="NZ_CP063849.1"/>
</dbReference>
<evidence type="ECO:0000256" key="2">
    <source>
        <dbReference type="ARBA" id="ARBA00022448"/>
    </source>
</evidence>
<feature type="transmembrane region" description="Helical" evidence="10">
    <location>
        <begin position="367"/>
        <end position="386"/>
    </location>
</feature>
<keyword evidence="8 10" id="KW-0472">Membrane</keyword>
<dbReference type="EMBL" id="CP063849">
    <property type="protein sequence ID" value="QOY91451.1"/>
    <property type="molecule type" value="Genomic_DNA"/>
</dbReference>
<sequence>MNTPSPVPAGTPDPIHLPLQMLIVFGSAKLLAELAERLRMPGIVGGLLAGILIGPSALGWIQYDSLLHALAELGVMFLLFQVGLEVKATELMRAGKTAMIVAMLGVILPFILGWAIMLGAGHPHLESIFMGAAMVATSVGITAQVLAGKGLLKHRTAQIILAAAVIDDVLGLLVLAVVSSMGEGKGIDFLGLATTAVVSIGFVVAVAKFGTRTVNIVLPKMMEKSRAQEGEFAIAVCFLFIMALLATYSGVAAIVGAFLAGMALAEIASHRLHTLVQGAGELMIPFFLASIGLQLDLRIFSSPSTLGLAVVILLAAVVSKAVGCGLGAYGLGLKDATRIGLGMVPRGEVGMVVAQVGLSKGNISQEVYGIAVFMAVMTTIVAPPLLSFAYRDLAVTGPAGEDDQPHVRLG</sequence>
<evidence type="ECO:0000256" key="9">
    <source>
        <dbReference type="ARBA" id="ARBA00023201"/>
    </source>
</evidence>
<dbReference type="Proteomes" id="UP000593892">
    <property type="component" value="Chromosome"/>
</dbReference>
<gene>
    <name evidence="12" type="ORF">IRI77_16325</name>
</gene>
<dbReference type="AlphaFoldDB" id="A0A7S7NXA6"/>
<evidence type="ECO:0000256" key="5">
    <source>
        <dbReference type="ARBA" id="ARBA00022989"/>
    </source>
</evidence>
<dbReference type="KEGG" id="pfer:IRI77_16325"/>
<reference evidence="12 13" key="1">
    <citation type="submission" date="2020-10" db="EMBL/GenBank/DDBJ databases">
        <title>Complete genome sequence of Paludibaculum fermentans P105T, a facultatively anaerobic acidobacterium capable of dissimilatory Fe(III) reduction.</title>
        <authorList>
            <person name="Dedysh S.N."/>
            <person name="Beletsky A.V."/>
            <person name="Kulichevskaya I.S."/>
            <person name="Mardanov A.V."/>
            <person name="Ravin N.V."/>
        </authorList>
    </citation>
    <scope>NUCLEOTIDE SEQUENCE [LARGE SCALE GENOMIC DNA]</scope>
    <source>
        <strain evidence="12 13">P105</strain>
    </source>
</reference>
<feature type="transmembrane region" description="Helical" evidence="10">
    <location>
        <begin position="190"/>
        <end position="211"/>
    </location>
</feature>
<dbReference type="GO" id="GO:1902600">
    <property type="term" value="P:proton transmembrane transport"/>
    <property type="evidence" value="ECO:0007669"/>
    <property type="project" value="InterPro"/>
</dbReference>
<evidence type="ECO:0000256" key="1">
    <source>
        <dbReference type="ARBA" id="ARBA00004141"/>
    </source>
</evidence>
<evidence type="ECO:0000256" key="6">
    <source>
        <dbReference type="ARBA" id="ARBA00023053"/>
    </source>
</evidence>
<accession>A0A7S7NXA6</accession>
<dbReference type="PANTHER" id="PTHR43562:SF3">
    <property type="entry name" value="SODIUM ION_PROTON EXCHANGER (EUROFUNG)"/>
    <property type="match status" value="1"/>
</dbReference>
<feature type="transmembrane region" description="Helical" evidence="10">
    <location>
        <begin position="98"/>
        <end position="116"/>
    </location>
</feature>
<evidence type="ECO:0000256" key="8">
    <source>
        <dbReference type="ARBA" id="ARBA00023136"/>
    </source>
</evidence>
<keyword evidence="4 10" id="KW-0812">Transmembrane</keyword>
<evidence type="ECO:0000256" key="4">
    <source>
        <dbReference type="ARBA" id="ARBA00022692"/>
    </source>
</evidence>
<dbReference type="InterPro" id="IPR006153">
    <property type="entry name" value="Cation/H_exchanger_TM"/>
</dbReference>
<keyword evidence="13" id="KW-1185">Reference proteome</keyword>
<keyword evidence="6" id="KW-0915">Sodium</keyword>
<dbReference type="Pfam" id="PF00999">
    <property type="entry name" value="Na_H_Exchanger"/>
    <property type="match status" value="1"/>
</dbReference>
<feature type="transmembrane region" description="Helical" evidence="10">
    <location>
        <begin position="15"/>
        <end position="32"/>
    </location>
</feature>
<dbReference type="PANTHER" id="PTHR43562">
    <property type="entry name" value="NAPA-TYPE SODIUM/HYDROGEN ANTIPORTER"/>
    <property type="match status" value="1"/>
</dbReference>
<proteinExistence type="predicted"/>
<evidence type="ECO:0000313" key="12">
    <source>
        <dbReference type="EMBL" id="QOY91451.1"/>
    </source>
</evidence>
<name>A0A7S7NXA6_PALFE</name>
<evidence type="ECO:0000259" key="11">
    <source>
        <dbReference type="Pfam" id="PF00999"/>
    </source>
</evidence>
<keyword evidence="5 10" id="KW-1133">Transmembrane helix</keyword>
<dbReference type="GO" id="GO:0006814">
    <property type="term" value="P:sodium ion transport"/>
    <property type="evidence" value="ECO:0007669"/>
    <property type="project" value="UniProtKB-KW"/>
</dbReference>
<feature type="transmembrane region" description="Helical" evidence="10">
    <location>
        <begin position="232"/>
        <end position="260"/>
    </location>
</feature>
<feature type="transmembrane region" description="Helical" evidence="10">
    <location>
        <begin position="128"/>
        <end position="147"/>
    </location>
</feature>
<keyword evidence="9" id="KW-0739">Sodium transport</keyword>
<feature type="transmembrane region" description="Helical" evidence="10">
    <location>
        <begin position="272"/>
        <end position="293"/>
    </location>
</feature>
<keyword evidence="7" id="KW-0406">Ion transport</keyword>
<feature type="transmembrane region" description="Helical" evidence="10">
    <location>
        <begin position="305"/>
        <end position="331"/>
    </location>
</feature>
<feature type="transmembrane region" description="Helical" evidence="10">
    <location>
        <begin position="159"/>
        <end position="178"/>
    </location>
</feature>
<dbReference type="GO" id="GO:0015297">
    <property type="term" value="F:antiporter activity"/>
    <property type="evidence" value="ECO:0007669"/>
    <property type="project" value="UniProtKB-KW"/>
</dbReference>
<protein>
    <submittedName>
        <fullName evidence="12">Cation:proton antiporter</fullName>
    </submittedName>
</protein>
<evidence type="ECO:0000256" key="7">
    <source>
        <dbReference type="ARBA" id="ARBA00023065"/>
    </source>
</evidence>
<evidence type="ECO:0000313" key="13">
    <source>
        <dbReference type="Proteomes" id="UP000593892"/>
    </source>
</evidence>
<evidence type="ECO:0000256" key="10">
    <source>
        <dbReference type="SAM" id="Phobius"/>
    </source>
</evidence>
<dbReference type="InterPro" id="IPR038770">
    <property type="entry name" value="Na+/solute_symporter_sf"/>
</dbReference>
<keyword evidence="3" id="KW-0050">Antiport</keyword>
<keyword evidence="2" id="KW-0813">Transport</keyword>
<feature type="domain" description="Cation/H+ exchanger transmembrane" evidence="11">
    <location>
        <begin position="32"/>
        <end position="387"/>
    </location>
</feature>
<dbReference type="GO" id="GO:0016020">
    <property type="term" value="C:membrane"/>
    <property type="evidence" value="ECO:0007669"/>
    <property type="project" value="UniProtKB-SubCell"/>
</dbReference>
<feature type="transmembrane region" description="Helical" evidence="10">
    <location>
        <begin position="69"/>
        <end position="86"/>
    </location>
</feature>
<evidence type="ECO:0000256" key="3">
    <source>
        <dbReference type="ARBA" id="ARBA00022449"/>
    </source>
</evidence>
<comment type="subcellular location">
    <subcellularLocation>
        <location evidence="1">Membrane</location>
        <topology evidence="1">Multi-pass membrane protein</topology>
    </subcellularLocation>
</comment>